<evidence type="ECO:0000256" key="2">
    <source>
        <dbReference type="ARBA" id="ARBA00023125"/>
    </source>
</evidence>
<dbReference type="PRINTS" id="PR00598">
    <property type="entry name" value="HTHMARR"/>
</dbReference>
<keyword evidence="1" id="KW-0805">Transcription regulation</keyword>
<dbReference type="InterPro" id="IPR000835">
    <property type="entry name" value="HTH_MarR-typ"/>
</dbReference>
<dbReference type="PROSITE" id="PS01117">
    <property type="entry name" value="HTH_MARR_1"/>
    <property type="match status" value="1"/>
</dbReference>
<dbReference type="InterPro" id="IPR036388">
    <property type="entry name" value="WH-like_DNA-bd_sf"/>
</dbReference>
<dbReference type="SMART" id="SM00347">
    <property type="entry name" value="HTH_MARR"/>
    <property type="match status" value="1"/>
</dbReference>
<dbReference type="RefSeq" id="WP_132805265.1">
    <property type="nucleotide sequence ID" value="NZ_SMAK01000002.1"/>
</dbReference>
<feature type="domain" description="HTH marR-type" evidence="4">
    <location>
        <begin position="6"/>
        <end position="138"/>
    </location>
</feature>
<keyword evidence="6" id="KW-1185">Reference proteome</keyword>
<dbReference type="InterPro" id="IPR023187">
    <property type="entry name" value="Tscrpt_reg_MarR-type_CS"/>
</dbReference>
<dbReference type="Proteomes" id="UP000295678">
    <property type="component" value="Unassembled WGS sequence"/>
</dbReference>
<dbReference type="PROSITE" id="PS50995">
    <property type="entry name" value="HTH_MARR_2"/>
    <property type="match status" value="1"/>
</dbReference>
<dbReference type="InterPro" id="IPR036390">
    <property type="entry name" value="WH_DNA-bd_sf"/>
</dbReference>
<dbReference type="PANTHER" id="PTHR42756">
    <property type="entry name" value="TRANSCRIPTIONAL REGULATOR, MARR"/>
    <property type="match status" value="1"/>
</dbReference>
<evidence type="ECO:0000313" key="5">
    <source>
        <dbReference type="EMBL" id="TCT12484.1"/>
    </source>
</evidence>
<evidence type="ECO:0000256" key="3">
    <source>
        <dbReference type="ARBA" id="ARBA00023163"/>
    </source>
</evidence>
<evidence type="ECO:0000313" key="6">
    <source>
        <dbReference type="Proteomes" id="UP000295678"/>
    </source>
</evidence>
<evidence type="ECO:0000256" key="1">
    <source>
        <dbReference type="ARBA" id="ARBA00023015"/>
    </source>
</evidence>
<evidence type="ECO:0000259" key="4">
    <source>
        <dbReference type="PROSITE" id="PS50995"/>
    </source>
</evidence>
<protein>
    <submittedName>
        <fullName evidence="5">DNA-binding MarR family transcriptional regulator</fullName>
    </submittedName>
</protein>
<gene>
    <name evidence="5" type="ORF">EDC22_102169</name>
</gene>
<organism evidence="5 6">
    <name type="scientific">Tepidamorphus gemmatus</name>
    <dbReference type="NCBI Taxonomy" id="747076"/>
    <lineage>
        <taxon>Bacteria</taxon>
        <taxon>Pseudomonadati</taxon>
        <taxon>Pseudomonadota</taxon>
        <taxon>Alphaproteobacteria</taxon>
        <taxon>Hyphomicrobiales</taxon>
        <taxon>Tepidamorphaceae</taxon>
        <taxon>Tepidamorphus</taxon>
    </lineage>
</organism>
<reference evidence="5 6" key="1">
    <citation type="submission" date="2019-03" db="EMBL/GenBank/DDBJ databases">
        <title>Genomic Encyclopedia of Type Strains, Phase IV (KMG-IV): sequencing the most valuable type-strain genomes for metagenomic binning, comparative biology and taxonomic classification.</title>
        <authorList>
            <person name="Goeker M."/>
        </authorList>
    </citation>
    <scope>NUCLEOTIDE SEQUENCE [LARGE SCALE GENOMIC DNA]</scope>
    <source>
        <strain evidence="5 6">DSM 19345</strain>
    </source>
</reference>
<dbReference type="Gene3D" id="1.10.10.10">
    <property type="entry name" value="Winged helix-like DNA-binding domain superfamily/Winged helix DNA-binding domain"/>
    <property type="match status" value="1"/>
</dbReference>
<name>A0A4R3MJ87_9HYPH</name>
<proteinExistence type="predicted"/>
<keyword evidence="3" id="KW-0804">Transcription</keyword>
<dbReference type="SUPFAM" id="SSF46785">
    <property type="entry name" value="Winged helix' DNA-binding domain"/>
    <property type="match status" value="1"/>
</dbReference>
<dbReference type="GO" id="GO:0003677">
    <property type="term" value="F:DNA binding"/>
    <property type="evidence" value="ECO:0007669"/>
    <property type="project" value="UniProtKB-KW"/>
</dbReference>
<accession>A0A4R3MJ87</accession>
<dbReference type="Pfam" id="PF12802">
    <property type="entry name" value="MarR_2"/>
    <property type="match status" value="1"/>
</dbReference>
<dbReference type="GO" id="GO:0003700">
    <property type="term" value="F:DNA-binding transcription factor activity"/>
    <property type="evidence" value="ECO:0007669"/>
    <property type="project" value="InterPro"/>
</dbReference>
<keyword evidence="2 5" id="KW-0238">DNA-binding</keyword>
<dbReference type="PANTHER" id="PTHR42756:SF1">
    <property type="entry name" value="TRANSCRIPTIONAL REPRESSOR OF EMRAB OPERON"/>
    <property type="match status" value="1"/>
</dbReference>
<dbReference type="OrthoDB" id="9777711at2"/>
<comment type="caution">
    <text evidence="5">The sequence shown here is derived from an EMBL/GenBank/DDBJ whole genome shotgun (WGS) entry which is preliminary data.</text>
</comment>
<dbReference type="AlphaFoldDB" id="A0A4R3MJ87"/>
<sequence length="142" mass="15935">MIRSDHALIGTTIHRVAQLIQRRIDDEIRDTGLTRVTWIAAAHVDDAPGLTISELARRLKVGNASAGQLVDRMVRDGWVERSTAPGNRRAQIVTPTDKARSALQELDGRQRALEELILQDLSSQERQVLLMLLERIRVRLSG</sequence>
<dbReference type="EMBL" id="SMAK01000002">
    <property type="protein sequence ID" value="TCT12484.1"/>
    <property type="molecule type" value="Genomic_DNA"/>
</dbReference>